<name>A0A433PWP0_9FUNG</name>
<keyword evidence="2" id="KW-1185">Reference proteome</keyword>
<dbReference type="AlphaFoldDB" id="A0A433PWP0"/>
<evidence type="ECO:0000313" key="1">
    <source>
        <dbReference type="EMBL" id="RUS21960.1"/>
    </source>
</evidence>
<sequence>MEVVGEKYKPSGSAAFLVYFIPIVIRDRLFTDIVFGNIIDAFTVLSKKAVSEKKDSPVAMTVGLGSVVVRARVE</sequence>
<evidence type="ECO:0000313" key="2">
    <source>
        <dbReference type="Proteomes" id="UP000274822"/>
    </source>
</evidence>
<proteinExistence type="predicted"/>
<gene>
    <name evidence="1" type="ORF">BC938DRAFT_475316</name>
</gene>
<dbReference type="Proteomes" id="UP000274822">
    <property type="component" value="Unassembled WGS sequence"/>
</dbReference>
<accession>A0A433PWP0</accession>
<organism evidence="1 2">
    <name type="scientific">Jimgerdemannia flammicorona</name>
    <dbReference type="NCBI Taxonomy" id="994334"/>
    <lineage>
        <taxon>Eukaryota</taxon>
        <taxon>Fungi</taxon>
        <taxon>Fungi incertae sedis</taxon>
        <taxon>Mucoromycota</taxon>
        <taxon>Mucoromycotina</taxon>
        <taxon>Endogonomycetes</taxon>
        <taxon>Endogonales</taxon>
        <taxon>Endogonaceae</taxon>
        <taxon>Jimgerdemannia</taxon>
    </lineage>
</organism>
<reference evidence="1 2" key="1">
    <citation type="journal article" date="2018" name="New Phytol.">
        <title>Phylogenomics of Endogonaceae and evolution of mycorrhizas within Mucoromycota.</title>
        <authorList>
            <person name="Chang Y."/>
            <person name="Desiro A."/>
            <person name="Na H."/>
            <person name="Sandor L."/>
            <person name="Lipzen A."/>
            <person name="Clum A."/>
            <person name="Barry K."/>
            <person name="Grigoriev I.V."/>
            <person name="Martin F.M."/>
            <person name="Stajich J.E."/>
            <person name="Smith M.E."/>
            <person name="Bonito G."/>
            <person name="Spatafora J.W."/>
        </authorList>
    </citation>
    <scope>NUCLEOTIDE SEQUENCE [LARGE SCALE GENOMIC DNA]</scope>
    <source>
        <strain evidence="1 2">AD002</strain>
    </source>
</reference>
<protein>
    <submittedName>
        <fullName evidence="1">Uncharacterized protein</fullName>
    </submittedName>
</protein>
<dbReference type="EMBL" id="RBNJ01020330">
    <property type="protein sequence ID" value="RUS21960.1"/>
    <property type="molecule type" value="Genomic_DNA"/>
</dbReference>
<comment type="caution">
    <text evidence="1">The sequence shown here is derived from an EMBL/GenBank/DDBJ whole genome shotgun (WGS) entry which is preliminary data.</text>
</comment>